<evidence type="ECO:0000256" key="2">
    <source>
        <dbReference type="ARBA" id="ARBA00022741"/>
    </source>
</evidence>
<reference evidence="9 10" key="1">
    <citation type="submission" date="2018-03" db="EMBL/GenBank/DDBJ databases">
        <title>Draft Genome Sequences of the Obligatory Marine Myxobacteria Enhygromyxa salina SWB007.</title>
        <authorList>
            <person name="Poehlein A."/>
            <person name="Moghaddam J.A."/>
            <person name="Harms H."/>
            <person name="Alanjari M."/>
            <person name="Koenig G.M."/>
            <person name="Daniel R."/>
            <person name="Schaeberle T.F."/>
        </authorList>
    </citation>
    <scope>NUCLEOTIDE SEQUENCE [LARGE SCALE GENOMIC DNA]</scope>
    <source>
        <strain evidence="9 10">SWB007</strain>
    </source>
</reference>
<dbReference type="InterPro" id="IPR000719">
    <property type="entry name" value="Prot_kinase_dom"/>
</dbReference>
<dbReference type="PROSITE" id="PS50011">
    <property type="entry name" value="PROTEIN_KINASE_DOM"/>
    <property type="match status" value="1"/>
</dbReference>
<dbReference type="PANTHER" id="PTHR43289">
    <property type="entry name" value="MITOGEN-ACTIVATED PROTEIN KINASE KINASE KINASE 20-RELATED"/>
    <property type="match status" value="1"/>
</dbReference>
<accession>A0A2S9XU21</accession>
<dbReference type="InterPro" id="IPR017441">
    <property type="entry name" value="Protein_kinase_ATP_BS"/>
</dbReference>
<evidence type="ECO:0000256" key="4">
    <source>
        <dbReference type="ARBA" id="ARBA00022840"/>
    </source>
</evidence>
<keyword evidence="3 9" id="KW-0418">Kinase</keyword>
<dbReference type="CDD" id="cd14014">
    <property type="entry name" value="STKc_PknB_like"/>
    <property type="match status" value="1"/>
</dbReference>
<organism evidence="9 10">
    <name type="scientific">Enhygromyxa salina</name>
    <dbReference type="NCBI Taxonomy" id="215803"/>
    <lineage>
        <taxon>Bacteria</taxon>
        <taxon>Pseudomonadati</taxon>
        <taxon>Myxococcota</taxon>
        <taxon>Polyangia</taxon>
        <taxon>Nannocystales</taxon>
        <taxon>Nannocystaceae</taxon>
        <taxon>Enhygromyxa</taxon>
    </lineage>
</organism>
<dbReference type="RefSeq" id="WP_106093935.1">
    <property type="nucleotide sequence ID" value="NZ_PVNL01000135.1"/>
</dbReference>
<dbReference type="InterPro" id="IPR008271">
    <property type="entry name" value="Ser/Thr_kinase_AS"/>
</dbReference>
<feature type="domain" description="Protein kinase" evidence="8">
    <location>
        <begin position="115"/>
        <end position="399"/>
    </location>
</feature>
<dbReference type="OrthoDB" id="279610at2"/>
<feature type="region of interest" description="Disordered" evidence="6">
    <location>
        <begin position="527"/>
        <end position="547"/>
    </location>
</feature>
<dbReference type="PANTHER" id="PTHR43289:SF6">
    <property type="entry name" value="SERINE_THREONINE-PROTEIN KINASE NEKL-3"/>
    <property type="match status" value="1"/>
</dbReference>
<dbReference type="Gene3D" id="1.10.510.10">
    <property type="entry name" value="Transferase(Phosphotransferase) domain 1"/>
    <property type="match status" value="1"/>
</dbReference>
<evidence type="ECO:0000256" key="6">
    <source>
        <dbReference type="SAM" id="MobiDB-lite"/>
    </source>
</evidence>
<evidence type="ECO:0000313" key="9">
    <source>
        <dbReference type="EMBL" id="PRP96334.1"/>
    </source>
</evidence>
<dbReference type="InterPro" id="IPR011009">
    <property type="entry name" value="Kinase-like_dom_sf"/>
</dbReference>
<feature type="compositionally biased region" description="Polar residues" evidence="6">
    <location>
        <begin position="53"/>
        <end position="68"/>
    </location>
</feature>
<keyword evidence="4 5" id="KW-0067">ATP-binding</keyword>
<keyword evidence="7" id="KW-0472">Membrane</keyword>
<dbReference type="EC" id="2.7.11.1" evidence="9"/>
<sequence length="968" mass="106021">MDSAEHERPDPDAPVKQSHLPTEAGPVAREGGDPMASIRPELSGDPPLVTATVELSQHSARSSNSELETTYKPPTGSSGEPGEQVTHETGPFLIPVHEPGGAQSQPPGAGVDAPYMLLKQIGTGGMGEVWEARQRSLGRPVALKRLRERQDTSRSIQQQFESEARLTGALDHPNIVTVHELGRDQAGRVFYTMKRIEGTAWREVIASGQRRTGDGSVVQVELRDHLDILIEASQAVAFAHSRGIIHRDIKPANVMIGDYGEVLLVDWGLAVALYPLPSLGGVQTGTLASLPRSALVCGTPAYMSPETANAQRERIGPATDVYLLGAVLFHVLYGRPPHHGKTVKQVITKAKVNAWTFPAKIPGRLKPWDALLRPVLNRSLASDSSLRFADAGEFVEALRLAIRNYDSAKIASQAQEQLDAWSEQDVHGDDSYRILSALIARLEGALESWPSNLAARQTLGQAQLELAKVALTNSDLELAKLSIDAYERLPPLPEPEPDRVSRRLTLHPVDGTLVGAPRPTDSLLAVSSSNQWSGSAEAPTDTPARKREVAGTIHVESTTGSGARLDRRKEHPTLARLASVASVASVQIQQVSTEALRDDELELAATAHRLRQQLSEREQAVQRRRRKLWWAAALAGVLGVCLLVILVVGRIALANQRDRARAERDTISKVLLNETANGVEAQIELHYGPIHGALMTAAWWATDGNFDLDDPQLLNRYFMPLLDGLESASSVLWADAEGNEYMLLRDPTGWRTRSTSASGDRVLRVWGLHGELLEPPADVSPATPYDPHTRPWYQGGADLREHARQAVAQAKPRPIFWTEPYRFFTTQELGISVSTPVTSVGGREFVLAFDVKLDDLSRITRRLPEGIEQGQVFVLDEHLRVLGLPREIPPSSGDPNDLLLVPITELDAAPLSRAAVLEWSALGRASEPFVLDLMAHGRYWVSVRQITRPDRPKLWIGVVVPESHFLDH</sequence>
<evidence type="ECO:0000256" key="1">
    <source>
        <dbReference type="ARBA" id="ARBA00022679"/>
    </source>
</evidence>
<dbReference type="Pfam" id="PF00069">
    <property type="entry name" value="Pkinase"/>
    <property type="match status" value="1"/>
</dbReference>
<name>A0A2S9XU21_9BACT</name>
<dbReference type="GO" id="GO:0004674">
    <property type="term" value="F:protein serine/threonine kinase activity"/>
    <property type="evidence" value="ECO:0007669"/>
    <property type="project" value="UniProtKB-EC"/>
</dbReference>
<feature type="region of interest" description="Disordered" evidence="6">
    <location>
        <begin position="1"/>
        <end position="87"/>
    </location>
</feature>
<keyword evidence="7" id="KW-1133">Transmembrane helix</keyword>
<feature type="compositionally biased region" description="Basic and acidic residues" evidence="6">
    <location>
        <begin position="1"/>
        <end position="13"/>
    </location>
</feature>
<keyword evidence="1 9" id="KW-0808">Transferase</keyword>
<protein>
    <submittedName>
        <fullName evidence="9">Serine/threonine-protein kinase PknA</fullName>
        <ecNumber evidence="9">2.7.11.1</ecNumber>
    </submittedName>
</protein>
<dbReference type="Gene3D" id="3.30.200.20">
    <property type="entry name" value="Phosphorylase Kinase, domain 1"/>
    <property type="match status" value="1"/>
</dbReference>
<dbReference type="PROSITE" id="PS00108">
    <property type="entry name" value="PROTEIN_KINASE_ST"/>
    <property type="match status" value="1"/>
</dbReference>
<keyword evidence="7" id="KW-0812">Transmembrane</keyword>
<dbReference type="Proteomes" id="UP000238823">
    <property type="component" value="Unassembled WGS sequence"/>
</dbReference>
<evidence type="ECO:0000259" key="8">
    <source>
        <dbReference type="PROSITE" id="PS50011"/>
    </source>
</evidence>
<evidence type="ECO:0000313" key="10">
    <source>
        <dbReference type="Proteomes" id="UP000238823"/>
    </source>
</evidence>
<dbReference type="AlphaFoldDB" id="A0A2S9XU21"/>
<evidence type="ECO:0000256" key="3">
    <source>
        <dbReference type="ARBA" id="ARBA00022777"/>
    </source>
</evidence>
<comment type="caution">
    <text evidence="9">The sequence shown here is derived from an EMBL/GenBank/DDBJ whole genome shotgun (WGS) entry which is preliminary data.</text>
</comment>
<dbReference type="PROSITE" id="PS00107">
    <property type="entry name" value="PROTEIN_KINASE_ATP"/>
    <property type="match status" value="1"/>
</dbReference>
<dbReference type="SMART" id="SM00220">
    <property type="entry name" value="S_TKc"/>
    <property type="match status" value="1"/>
</dbReference>
<dbReference type="EMBL" id="PVNL01000135">
    <property type="protein sequence ID" value="PRP96334.1"/>
    <property type="molecule type" value="Genomic_DNA"/>
</dbReference>
<dbReference type="Gene3D" id="3.30.450.20">
    <property type="entry name" value="PAS domain"/>
    <property type="match status" value="1"/>
</dbReference>
<proteinExistence type="predicted"/>
<gene>
    <name evidence="9" type="primary">pknA_11</name>
    <name evidence="9" type="ORF">ENSA7_71490</name>
</gene>
<feature type="binding site" evidence="5">
    <location>
        <position position="144"/>
    </location>
    <ligand>
        <name>ATP</name>
        <dbReference type="ChEBI" id="CHEBI:30616"/>
    </ligand>
</feature>
<dbReference type="GO" id="GO:0005524">
    <property type="term" value="F:ATP binding"/>
    <property type="evidence" value="ECO:0007669"/>
    <property type="project" value="UniProtKB-UniRule"/>
</dbReference>
<keyword evidence="2 5" id="KW-0547">Nucleotide-binding</keyword>
<feature type="transmembrane region" description="Helical" evidence="7">
    <location>
        <begin position="628"/>
        <end position="653"/>
    </location>
</feature>
<dbReference type="SUPFAM" id="SSF56112">
    <property type="entry name" value="Protein kinase-like (PK-like)"/>
    <property type="match status" value="1"/>
</dbReference>
<evidence type="ECO:0000256" key="7">
    <source>
        <dbReference type="SAM" id="Phobius"/>
    </source>
</evidence>
<evidence type="ECO:0000256" key="5">
    <source>
        <dbReference type="PROSITE-ProRule" id="PRU10141"/>
    </source>
</evidence>